<evidence type="ECO:0000313" key="3">
    <source>
        <dbReference type="Proteomes" id="UP000774326"/>
    </source>
</evidence>
<feature type="region of interest" description="Disordered" evidence="1">
    <location>
        <begin position="1"/>
        <end position="150"/>
    </location>
</feature>
<dbReference type="EMBL" id="JAEUBG010000872">
    <property type="protein sequence ID" value="KAH3687293.1"/>
    <property type="molecule type" value="Genomic_DNA"/>
</dbReference>
<dbReference type="AlphaFoldDB" id="A0A9P8QAE7"/>
<feature type="compositionally biased region" description="Polar residues" evidence="1">
    <location>
        <begin position="26"/>
        <end position="44"/>
    </location>
</feature>
<name>A0A9P8QAE7_WICPI</name>
<feature type="compositionally biased region" description="Low complexity" evidence="1">
    <location>
        <begin position="99"/>
        <end position="116"/>
    </location>
</feature>
<proteinExistence type="predicted"/>
<reference evidence="2" key="2">
    <citation type="submission" date="2021-01" db="EMBL/GenBank/DDBJ databases">
        <authorList>
            <person name="Schikora-Tamarit M.A."/>
        </authorList>
    </citation>
    <scope>NUCLEOTIDE SEQUENCE</scope>
    <source>
        <strain evidence="2">CBS2887</strain>
    </source>
</reference>
<reference evidence="2" key="1">
    <citation type="journal article" date="2021" name="Open Biol.">
        <title>Shared evolutionary footprints suggest mitochondrial oxidative damage underlies multiple complex I losses in fungi.</title>
        <authorList>
            <person name="Schikora-Tamarit M.A."/>
            <person name="Marcet-Houben M."/>
            <person name="Nosek J."/>
            <person name="Gabaldon T."/>
        </authorList>
    </citation>
    <scope>NUCLEOTIDE SEQUENCE</scope>
    <source>
        <strain evidence="2">CBS2887</strain>
    </source>
</reference>
<feature type="compositionally biased region" description="Basic and acidic residues" evidence="1">
    <location>
        <begin position="45"/>
        <end position="55"/>
    </location>
</feature>
<sequence length="150" mass="16033">MGKNKSKSNINKPKKSKKGSIDLVDVSTNPDQNSGPSSTTSTASFEKEFRAEYNMEKIPNYEPPQGLMIPLPDLQEDNEEDGGAGNVNDNPGQREPENAENGNRPNPPNAANVNPGQREPENADNGNRPNPPNAGNAGNVPVDEDGTIRG</sequence>
<organism evidence="2 3">
    <name type="scientific">Wickerhamomyces pijperi</name>
    <name type="common">Yeast</name>
    <name type="synonym">Pichia pijperi</name>
    <dbReference type="NCBI Taxonomy" id="599730"/>
    <lineage>
        <taxon>Eukaryota</taxon>
        <taxon>Fungi</taxon>
        <taxon>Dikarya</taxon>
        <taxon>Ascomycota</taxon>
        <taxon>Saccharomycotina</taxon>
        <taxon>Saccharomycetes</taxon>
        <taxon>Phaffomycetales</taxon>
        <taxon>Wickerhamomycetaceae</taxon>
        <taxon>Wickerhamomyces</taxon>
    </lineage>
</organism>
<dbReference type="Proteomes" id="UP000774326">
    <property type="component" value="Unassembled WGS sequence"/>
</dbReference>
<protein>
    <submittedName>
        <fullName evidence="2">Uncharacterized protein</fullName>
    </submittedName>
</protein>
<evidence type="ECO:0000256" key="1">
    <source>
        <dbReference type="SAM" id="MobiDB-lite"/>
    </source>
</evidence>
<evidence type="ECO:0000313" key="2">
    <source>
        <dbReference type="EMBL" id="KAH3687293.1"/>
    </source>
</evidence>
<feature type="compositionally biased region" description="Basic residues" evidence="1">
    <location>
        <begin position="1"/>
        <end position="18"/>
    </location>
</feature>
<feature type="compositionally biased region" description="Low complexity" evidence="1">
    <location>
        <begin position="123"/>
        <end position="139"/>
    </location>
</feature>
<accession>A0A9P8QAE7</accession>
<comment type="caution">
    <text evidence="2">The sequence shown here is derived from an EMBL/GenBank/DDBJ whole genome shotgun (WGS) entry which is preliminary data.</text>
</comment>
<keyword evidence="3" id="KW-1185">Reference proteome</keyword>
<gene>
    <name evidence="2" type="ORF">WICPIJ_001716</name>
</gene>